<organism evidence="1 2">
    <name type="scientific">Aspergillus sclerotiicarbonarius (strain CBS 121057 / IBT 28362)</name>
    <dbReference type="NCBI Taxonomy" id="1448318"/>
    <lineage>
        <taxon>Eukaryota</taxon>
        <taxon>Fungi</taxon>
        <taxon>Dikarya</taxon>
        <taxon>Ascomycota</taxon>
        <taxon>Pezizomycotina</taxon>
        <taxon>Eurotiomycetes</taxon>
        <taxon>Eurotiomycetidae</taxon>
        <taxon>Eurotiales</taxon>
        <taxon>Aspergillaceae</taxon>
        <taxon>Aspergillus</taxon>
        <taxon>Aspergillus subgen. Circumdati</taxon>
    </lineage>
</organism>
<proteinExistence type="predicted"/>
<reference evidence="1 2" key="1">
    <citation type="submission" date="2018-02" db="EMBL/GenBank/DDBJ databases">
        <title>The genomes of Aspergillus section Nigri reveals drivers in fungal speciation.</title>
        <authorList>
            <consortium name="DOE Joint Genome Institute"/>
            <person name="Vesth T.C."/>
            <person name="Nybo J."/>
            <person name="Theobald S."/>
            <person name="Brandl J."/>
            <person name="Frisvad J.C."/>
            <person name="Nielsen K.F."/>
            <person name="Lyhne E.K."/>
            <person name="Kogle M.E."/>
            <person name="Kuo A."/>
            <person name="Riley R."/>
            <person name="Clum A."/>
            <person name="Nolan M."/>
            <person name="Lipzen A."/>
            <person name="Salamov A."/>
            <person name="Henrissat B."/>
            <person name="Wiebenga A."/>
            <person name="De vries R.P."/>
            <person name="Grigoriev I.V."/>
            <person name="Mortensen U.H."/>
            <person name="Andersen M.R."/>
            <person name="Baker S.E."/>
        </authorList>
    </citation>
    <scope>NUCLEOTIDE SEQUENCE [LARGE SCALE GENOMIC DNA]</scope>
    <source>
        <strain evidence="1 2">CBS 121057</strain>
    </source>
</reference>
<dbReference type="VEuPathDB" id="FungiDB:BO78DRAFT_246390"/>
<dbReference type="AlphaFoldDB" id="A0A319DV38"/>
<sequence>MANWLCCWGQLTIAMYVMQLLQSPYCEPHWLAALYPSPPLALIVPTLTRQGCSDLMMASALAPSCLQGQV</sequence>
<dbReference type="EMBL" id="KZ826412">
    <property type="protein sequence ID" value="PYI01592.1"/>
    <property type="molecule type" value="Genomic_DNA"/>
</dbReference>
<evidence type="ECO:0000313" key="2">
    <source>
        <dbReference type="Proteomes" id="UP000248423"/>
    </source>
</evidence>
<evidence type="ECO:0000313" key="1">
    <source>
        <dbReference type="EMBL" id="PYI01592.1"/>
    </source>
</evidence>
<protein>
    <submittedName>
        <fullName evidence="1">Uncharacterized protein</fullName>
    </submittedName>
</protein>
<keyword evidence="2" id="KW-1185">Reference proteome</keyword>
<dbReference type="Proteomes" id="UP000248423">
    <property type="component" value="Unassembled WGS sequence"/>
</dbReference>
<name>A0A319DV38_ASPSB</name>
<accession>A0A319DV38</accession>
<gene>
    <name evidence="1" type="ORF">BO78DRAFT_246390</name>
</gene>